<feature type="domain" description="Response regulatory" evidence="3">
    <location>
        <begin position="2"/>
        <end position="126"/>
    </location>
</feature>
<dbReference type="RefSeq" id="WP_068679972.1">
    <property type="nucleotide sequence ID" value="NZ_LYPA01000030.1"/>
</dbReference>
<dbReference type="Gene3D" id="3.60.40.10">
    <property type="entry name" value="PPM-type phosphatase domain"/>
    <property type="match status" value="1"/>
</dbReference>
<evidence type="ECO:0000256" key="1">
    <source>
        <dbReference type="ARBA" id="ARBA00022801"/>
    </source>
</evidence>
<dbReference type="EMBL" id="LYPA01000030">
    <property type="protein sequence ID" value="OBR68000.1"/>
    <property type="molecule type" value="Genomic_DNA"/>
</dbReference>
<dbReference type="GO" id="GO:0000160">
    <property type="term" value="P:phosphorelay signal transduction system"/>
    <property type="evidence" value="ECO:0007669"/>
    <property type="project" value="InterPro"/>
</dbReference>
<gene>
    <name evidence="4" type="ORF">A7K91_18905</name>
</gene>
<organism evidence="4 5">
    <name type="scientific">Paenibacillus oryzae</name>
    <dbReference type="NCBI Taxonomy" id="1844972"/>
    <lineage>
        <taxon>Bacteria</taxon>
        <taxon>Bacillati</taxon>
        <taxon>Bacillota</taxon>
        <taxon>Bacilli</taxon>
        <taxon>Bacillales</taxon>
        <taxon>Paenibacillaceae</taxon>
        <taxon>Paenibacillus</taxon>
    </lineage>
</organism>
<keyword evidence="5" id="KW-1185">Reference proteome</keyword>
<dbReference type="PANTHER" id="PTHR43156:SF14">
    <property type="entry name" value="PHOSPHOSERINE PHOSPHATASE RSBP"/>
    <property type="match status" value="1"/>
</dbReference>
<proteinExistence type="predicted"/>
<dbReference type="Pfam" id="PF07228">
    <property type="entry name" value="SpoIIE"/>
    <property type="match status" value="1"/>
</dbReference>
<feature type="modified residue" description="4-aspartylphosphate" evidence="2">
    <location>
        <position position="59"/>
    </location>
</feature>
<dbReference type="OrthoDB" id="9763484at2"/>
<dbReference type="SUPFAM" id="SSF81606">
    <property type="entry name" value="PP2C-like"/>
    <property type="match status" value="1"/>
</dbReference>
<dbReference type="InterPro" id="IPR052016">
    <property type="entry name" value="Bact_Sigma-Reg"/>
</dbReference>
<dbReference type="SMART" id="SM00448">
    <property type="entry name" value="REC"/>
    <property type="match status" value="1"/>
</dbReference>
<dbReference type="SMART" id="SM00331">
    <property type="entry name" value="PP2C_SIG"/>
    <property type="match status" value="1"/>
</dbReference>
<dbReference type="PANTHER" id="PTHR43156">
    <property type="entry name" value="STAGE II SPORULATION PROTEIN E-RELATED"/>
    <property type="match status" value="1"/>
</dbReference>
<protein>
    <submittedName>
        <fullName evidence="4">Response regulator</fullName>
    </submittedName>
</protein>
<dbReference type="SUPFAM" id="SSF52172">
    <property type="entry name" value="CheY-like"/>
    <property type="match status" value="1"/>
</dbReference>
<reference evidence="4 5" key="1">
    <citation type="submission" date="2016-05" db="EMBL/GenBank/DDBJ databases">
        <title>Paenibacillus oryzae. sp. nov., isolated from the rice root.</title>
        <authorList>
            <person name="Zhang J."/>
            <person name="Zhang X."/>
        </authorList>
    </citation>
    <scope>NUCLEOTIDE SEQUENCE [LARGE SCALE GENOMIC DNA]</scope>
    <source>
        <strain evidence="4 5">1DrF-4</strain>
    </source>
</reference>
<evidence type="ECO:0000313" key="4">
    <source>
        <dbReference type="EMBL" id="OBR68000.1"/>
    </source>
</evidence>
<sequence>MRIIIVDDNVTNQMIIRTILSKEGYSDLRIASSASELYGMLHLDSECGAEEPVDLILLDMMMPEIDGLEACRRIQSEERYRDVPIIFVTAVGESTKLAEALDAGASDYVMKPINKLELMARIRSALRLKQEKDWHKKQDKRIRYELELAKQVQRSVLSDPIVNERIEIKAEYRPSSELAGDYYAWFRIDRNRYGIILLDMMGHGISSSLVCMFISSVLKDLILRITDPEEVMVELNRYMGQLYRRDELINYYFTGIFLVVDTDSQTYEYVNAGHPSGLAITESGCTELTSGGPAIGLFQQIKVTKEVVAYQPGTVIALYTDGLLDAMDDRDDDARREVISGAVRSGRSVSPDMLVNSMLGEGADNAQRDDICLVTVTLS</sequence>
<keyword evidence="2" id="KW-0597">Phosphoprotein</keyword>
<dbReference type="Pfam" id="PF00072">
    <property type="entry name" value="Response_reg"/>
    <property type="match status" value="1"/>
</dbReference>
<dbReference type="GO" id="GO:0016791">
    <property type="term" value="F:phosphatase activity"/>
    <property type="evidence" value="ECO:0007669"/>
    <property type="project" value="TreeGrafter"/>
</dbReference>
<accession>A0A1A5YRG1</accession>
<evidence type="ECO:0000313" key="5">
    <source>
        <dbReference type="Proteomes" id="UP000092024"/>
    </source>
</evidence>
<comment type="caution">
    <text evidence="4">The sequence shown here is derived from an EMBL/GenBank/DDBJ whole genome shotgun (WGS) entry which is preliminary data.</text>
</comment>
<dbReference type="PROSITE" id="PS50110">
    <property type="entry name" value="RESPONSE_REGULATORY"/>
    <property type="match status" value="1"/>
</dbReference>
<name>A0A1A5YRG1_9BACL</name>
<dbReference type="InterPro" id="IPR001789">
    <property type="entry name" value="Sig_transdc_resp-reg_receiver"/>
</dbReference>
<dbReference type="InterPro" id="IPR036457">
    <property type="entry name" value="PPM-type-like_dom_sf"/>
</dbReference>
<dbReference type="AlphaFoldDB" id="A0A1A5YRG1"/>
<dbReference type="STRING" id="1844972.A7K91_18905"/>
<keyword evidence="1" id="KW-0378">Hydrolase</keyword>
<dbReference type="Proteomes" id="UP000092024">
    <property type="component" value="Unassembled WGS sequence"/>
</dbReference>
<evidence type="ECO:0000256" key="2">
    <source>
        <dbReference type="PROSITE-ProRule" id="PRU00169"/>
    </source>
</evidence>
<dbReference type="InterPro" id="IPR011006">
    <property type="entry name" value="CheY-like_superfamily"/>
</dbReference>
<evidence type="ECO:0000259" key="3">
    <source>
        <dbReference type="PROSITE" id="PS50110"/>
    </source>
</evidence>
<dbReference type="Gene3D" id="3.40.50.2300">
    <property type="match status" value="1"/>
</dbReference>
<dbReference type="InterPro" id="IPR001932">
    <property type="entry name" value="PPM-type_phosphatase-like_dom"/>
</dbReference>